<dbReference type="PANTHER" id="PTHR11388">
    <property type="entry name" value="ORGANIC ANION TRANSPORTER"/>
    <property type="match status" value="1"/>
</dbReference>
<dbReference type="Gene3D" id="1.20.1250.20">
    <property type="entry name" value="MFS general substrate transporter like domains"/>
    <property type="match status" value="1"/>
</dbReference>
<keyword evidence="3" id="KW-0812">Transmembrane</keyword>
<feature type="transmembrane region" description="Helical" evidence="3">
    <location>
        <begin position="298"/>
        <end position="318"/>
    </location>
</feature>
<keyword evidence="5" id="KW-1185">Reference proteome</keyword>
<feature type="transmembrane region" description="Helical" evidence="3">
    <location>
        <begin position="330"/>
        <end position="347"/>
    </location>
</feature>
<comment type="subcellular location">
    <subcellularLocation>
        <location evidence="1">Membrane</location>
        <topology evidence="1">Multi-pass membrane protein</topology>
    </subcellularLocation>
</comment>
<dbReference type="AlphaFoldDB" id="A0ABC9VWL5"/>
<dbReference type="InterPro" id="IPR004156">
    <property type="entry name" value="OATP"/>
</dbReference>
<keyword evidence="3" id="KW-0472">Membrane</keyword>
<feature type="transmembrane region" description="Helical" evidence="3">
    <location>
        <begin position="70"/>
        <end position="93"/>
    </location>
</feature>
<evidence type="ECO:0000256" key="3">
    <source>
        <dbReference type="SAM" id="Phobius"/>
    </source>
</evidence>
<gene>
    <name evidence="4" type="ORF">GRJ2_000179600</name>
</gene>
<dbReference type="GO" id="GO:0016020">
    <property type="term" value="C:membrane"/>
    <property type="evidence" value="ECO:0007669"/>
    <property type="project" value="UniProtKB-SubCell"/>
</dbReference>
<proteinExistence type="predicted"/>
<accession>A0ABC9VWL5</accession>
<dbReference type="Proteomes" id="UP001623348">
    <property type="component" value="Unassembled WGS sequence"/>
</dbReference>
<keyword evidence="2" id="KW-1015">Disulfide bond</keyword>
<feature type="transmembrane region" description="Helical" evidence="3">
    <location>
        <begin position="38"/>
        <end position="58"/>
    </location>
</feature>
<feature type="transmembrane region" description="Helical" evidence="3">
    <location>
        <begin position="216"/>
        <end position="240"/>
    </location>
</feature>
<protein>
    <submittedName>
        <fullName evidence="4">Solute carrier organic anion transporter family member 1C1-like</fullName>
    </submittedName>
</protein>
<name>A0ABC9VWL5_GRUJA</name>
<reference evidence="4 5" key="1">
    <citation type="submission" date="2024-06" db="EMBL/GenBank/DDBJ databases">
        <title>The draft genome of Grus japonensis, version 3.</title>
        <authorList>
            <person name="Nabeshima K."/>
            <person name="Suzuki S."/>
            <person name="Onuma M."/>
        </authorList>
    </citation>
    <scope>NUCLEOTIDE SEQUENCE [LARGE SCALE GENOMIC DNA]</scope>
    <source>
        <strain evidence="4 5">451A</strain>
    </source>
</reference>
<comment type="caution">
    <text evidence="4">The sequence shown here is derived from an EMBL/GenBank/DDBJ whole genome shotgun (WGS) entry which is preliminary data.</text>
</comment>
<evidence type="ECO:0000256" key="1">
    <source>
        <dbReference type="ARBA" id="ARBA00004141"/>
    </source>
</evidence>
<organism evidence="4 5">
    <name type="scientific">Grus japonensis</name>
    <name type="common">Japanese crane</name>
    <name type="synonym">Red-crowned crane</name>
    <dbReference type="NCBI Taxonomy" id="30415"/>
    <lineage>
        <taxon>Eukaryota</taxon>
        <taxon>Metazoa</taxon>
        <taxon>Chordata</taxon>
        <taxon>Craniata</taxon>
        <taxon>Vertebrata</taxon>
        <taxon>Euteleostomi</taxon>
        <taxon>Archelosauria</taxon>
        <taxon>Archosauria</taxon>
        <taxon>Dinosauria</taxon>
        <taxon>Saurischia</taxon>
        <taxon>Theropoda</taxon>
        <taxon>Coelurosauria</taxon>
        <taxon>Aves</taxon>
        <taxon>Neognathae</taxon>
        <taxon>Neoaves</taxon>
        <taxon>Gruiformes</taxon>
        <taxon>Gruidae</taxon>
        <taxon>Grus</taxon>
    </lineage>
</organism>
<feature type="transmembrane region" description="Helical" evidence="3">
    <location>
        <begin position="184"/>
        <end position="204"/>
    </location>
</feature>
<evidence type="ECO:0000256" key="2">
    <source>
        <dbReference type="ARBA" id="ARBA00023157"/>
    </source>
</evidence>
<evidence type="ECO:0000313" key="5">
    <source>
        <dbReference type="Proteomes" id="UP001623348"/>
    </source>
</evidence>
<sequence>MDKPITAGQLKEKSLFQDSDGSTVPATSVCHNCSKLKIFLGALAFSFFAKGFSGSYMKSMSSQIERRFEISSSIVGIIDGSFEIGNLMVMVLVSYLGSRVHRPKVIAVGCLIMSLGAFLSVMPQFLMGRYNYERITVTVDNSTSVSACSPASSVGHPVTDATEKPSTMTNFGLVRSSGMFGPTLGFLLGSFCASLWVDIGIVDIDAISINPKDTRWVGAWWLGLLICGAVNFIASLPFWFLPYSLPKEGDNKNLKISHLSVQGDHCKIDSQVQPQLKFSEAIKDFLPALKKLFGNPVFLVYIFLTILQYNSLVGLITYETKFMEQQFNVSVARAIFLIDFFVIYFLLSKTHLEYCIQLWGPQYKKDIELLEQVQRRATKLIRGLEHLSYEDRLKELGLFSLEKRRLWGDLIAAFQYLKGAYRKDGEGLFIRECSNRTRGNGFKLKEARFRLDIRKKFFTVRVVRHWNWLPREVVDAPSLEVFKARLDGALGNLV</sequence>
<dbReference type="InterPro" id="IPR036259">
    <property type="entry name" value="MFS_trans_sf"/>
</dbReference>
<keyword evidence="3" id="KW-1133">Transmembrane helix</keyword>
<dbReference type="SUPFAM" id="SSF103473">
    <property type="entry name" value="MFS general substrate transporter"/>
    <property type="match status" value="1"/>
</dbReference>
<dbReference type="EMBL" id="BAAFJT010000001">
    <property type="protein sequence ID" value="GAB0177144.1"/>
    <property type="molecule type" value="Genomic_DNA"/>
</dbReference>
<dbReference type="Pfam" id="PF03137">
    <property type="entry name" value="OATP"/>
    <property type="match status" value="2"/>
</dbReference>
<dbReference type="PANTHER" id="PTHR11388:SF83">
    <property type="entry name" value="SOLUTE CARRIER ORGANIC ANION TRANSPORTER FAMILY MEMBER"/>
    <property type="match status" value="1"/>
</dbReference>
<feature type="transmembrane region" description="Helical" evidence="3">
    <location>
        <begin position="105"/>
        <end position="126"/>
    </location>
</feature>
<evidence type="ECO:0000313" key="4">
    <source>
        <dbReference type="EMBL" id="GAB0177144.1"/>
    </source>
</evidence>